<feature type="domain" description="ABC transporter" evidence="5">
    <location>
        <begin position="6"/>
        <end position="224"/>
    </location>
</feature>
<evidence type="ECO:0000256" key="2">
    <source>
        <dbReference type="ARBA" id="ARBA00022741"/>
    </source>
</evidence>
<dbReference type="SMART" id="SM00382">
    <property type="entry name" value="AAA"/>
    <property type="match status" value="1"/>
</dbReference>
<keyword evidence="7" id="KW-1185">Reference proteome</keyword>
<dbReference type="PANTHER" id="PTHR24220">
    <property type="entry name" value="IMPORT ATP-BINDING PROTEIN"/>
    <property type="match status" value="1"/>
</dbReference>
<dbReference type="InterPro" id="IPR017911">
    <property type="entry name" value="MacB-like_ATP-bd"/>
</dbReference>
<dbReference type="EMBL" id="JACHIF010000008">
    <property type="protein sequence ID" value="MBB5039312.1"/>
    <property type="molecule type" value="Genomic_DNA"/>
</dbReference>
<evidence type="ECO:0000256" key="3">
    <source>
        <dbReference type="ARBA" id="ARBA00022840"/>
    </source>
</evidence>
<dbReference type="InterPro" id="IPR015854">
    <property type="entry name" value="ABC_transpr_LolD-like"/>
</dbReference>
<dbReference type="CDD" id="cd03255">
    <property type="entry name" value="ABC_MJ0796_LolCDE_FtsE"/>
    <property type="match status" value="1"/>
</dbReference>
<dbReference type="InterPro" id="IPR017871">
    <property type="entry name" value="ABC_transporter-like_CS"/>
</dbReference>
<dbReference type="AlphaFoldDB" id="A0A7W7YNM1"/>
<keyword evidence="1" id="KW-0813">Transport</keyword>
<dbReference type="GO" id="GO:0098796">
    <property type="term" value="C:membrane protein complex"/>
    <property type="evidence" value="ECO:0007669"/>
    <property type="project" value="UniProtKB-ARBA"/>
</dbReference>
<dbReference type="RefSeq" id="WP_184210942.1">
    <property type="nucleotide sequence ID" value="NZ_JACHIF010000008.1"/>
</dbReference>
<dbReference type="InterPro" id="IPR003593">
    <property type="entry name" value="AAA+_ATPase"/>
</dbReference>
<keyword evidence="3 6" id="KW-0067">ATP-binding</keyword>
<protein>
    <submittedName>
        <fullName evidence="6">Putative ABC transport system ATP-binding protein</fullName>
    </submittedName>
</protein>
<evidence type="ECO:0000256" key="1">
    <source>
        <dbReference type="ARBA" id="ARBA00022448"/>
    </source>
</evidence>
<name>A0A7W7YNM1_9BACT</name>
<dbReference type="PROSITE" id="PS00211">
    <property type="entry name" value="ABC_TRANSPORTER_1"/>
    <property type="match status" value="1"/>
</dbReference>
<dbReference type="GO" id="GO:0005886">
    <property type="term" value="C:plasma membrane"/>
    <property type="evidence" value="ECO:0007669"/>
    <property type="project" value="TreeGrafter"/>
</dbReference>
<organism evidence="6 7">
    <name type="scientific">Prosthecobacter dejongeii</name>
    <dbReference type="NCBI Taxonomy" id="48465"/>
    <lineage>
        <taxon>Bacteria</taxon>
        <taxon>Pseudomonadati</taxon>
        <taxon>Verrucomicrobiota</taxon>
        <taxon>Verrucomicrobiia</taxon>
        <taxon>Verrucomicrobiales</taxon>
        <taxon>Verrucomicrobiaceae</taxon>
        <taxon>Prosthecobacter</taxon>
    </lineage>
</organism>
<accession>A0A7W7YNM1</accession>
<comment type="caution">
    <text evidence="6">The sequence shown here is derived from an EMBL/GenBank/DDBJ whole genome shotgun (WGS) entry which is preliminary data.</text>
</comment>
<dbReference type="GO" id="GO:0005524">
    <property type="term" value="F:ATP binding"/>
    <property type="evidence" value="ECO:0007669"/>
    <property type="project" value="UniProtKB-KW"/>
</dbReference>
<dbReference type="GO" id="GO:0022857">
    <property type="term" value="F:transmembrane transporter activity"/>
    <property type="evidence" value="ECO:0007669"/>
    <property type="project" value="UniProtKB-ARBA"/>
</dbReference>
<proteinExistence type="inferred from homology"/>
<gene>
    <name evidence="6" type="ORF">HNQ64_003584</name>
</gene>
<dbReference type="Pfam" id="PF00005">
    <property type="entry name" value="ABC_tran"/>
    <property type="match status" value="1"/>
</dbReference>
<evidence type="ECO:0000313" key="6">
    <source>
        <dbReference type="EMBL" id="MBB5039312.1"/>
    </source>
</evidence>
<keyword evidence="2" id="KW-0547">Nucleotide-binding</keyword>
<dbReference type="FunFam" id="3.40.50.300:FF:000032">
    <property type="entry name" value="Export ABC transporter ATP-binding protein"/>
    <property type="match status" value="1"/>
</dbReference>
<dbReference type="Proteomes" id="UP000534294">
    <property type="component" value="Unassembled WGS sequence"/>
</dbReference>
<evidence type="ECO:0000256" key="4">
    <source>
        <dbReference type="ARBA" id="ARBA00038388"/>
    </source>
</evidence>
<dbReference type="GO" id="GO:0016887">
    <property type="term" value="F:ATP hydrolysis activity"/>
    <property type="evidence" value="ECO:0007669"/>
    <property type="project" value="InterPro"/>
</dbReference>
<dbReference type="InterPro" id="IPR003439">
    <property type="entry name" value="ABC_transporter-like_ATP-bd"/>
</dbReference>
<sequence>MPDAILAAADLHRSYAFAESAVPALRGVSLSLEAGAFVAVMGPSGCGKSTLLQLCGAMDKADSGSLKLDGREVTTMNDTDLTRLRRERIGFVFQFFNLLPTLSVLENIAMPLLLARVSEKVAFEKARALAQRVGIDHRLDHYPNQVSGGEAQRAALARAVIHEPALLIADEPTGSLDSHNGQRVLELFQELNRDLGISILMATHDAQVAAMAKQTLRMKDGRVVS</sequence>
<comment type="similarity">
    <text evidence="4">Belongs to the ABC transporter superfamily. Macrolide exporter (TC 3.A.1.122) family.</text>
</comment>
<dbReference type="PROSITE" id="PS50893">
    <property type="entry name" value="ABC_TRANSPORTER_2"/>
    <property type="match status" value="1"/>
</dbReference>
<dbReference type="InterPro" id="IPR027417">
    <property type="entry name" value="P-loop_NTPase"/>
</dbReference>
<evidence type="ECO:0000259" key="5">
    <source>
        <dbReference type="PROSITE" id="PS50893"/>
    </source>
</evidence>
<evidence type="ECO:0000313" key="7">
    <source>
        <dbReference type="Proteomes" id="UP000534294"/>
    </source>
</evidence>
<reference evidence="6 7" key="1">
    <citation type="submission" date="2020-08" db="EMBL/GenBank/DDBJ databases">
        <title>Genomic Encyclopedia of Type Strains, Phase IV (KMG-IV): sequencing the most valuable type-strain genomes for metagenomic binning, comparative biology and taxonomic classification.</title>
        <authorList>
            <person name="Goeker M."/>
        </authorList>
    </citation>
    <scope>NUCLEOTIDE SEQUENCE [LARGE SCALE GENOMIC DNA]</scope>
    <source>
        <strain evidence="6 7">DSM 12251</strain>
    </source>
</reference>
<dbReference type="Gene3D" id="3.40.50.300">
    <property type="entry name" value="P-loop containing nucleotide triphosphate hydrolases"/>
    <property type="match status" value="1"/>
</dbReference>
<dbReference type="SUPFAM" id="SSF52540">
    <property type="entry name" value="P-loop containing nucleoside triphosphate hydrolases"/>
    <property type="match status" value="1"/>
</dbReference>